<sequence length="98" mass="11721">MFKCLPFVKPCGKQVDHIDRRHAKLEHVPDEVMRNFRTLEECRLDANQIKELPKVIIFDRPWFILLEFLPTGAHSLPHPERQRYNGNSSRCWKVFSFD</sequence>
<organism evidence="1 2">
    <name type="scientific">Clonorchis sinensis</name>
    <name type="common">Chinese liver fluke</name>
    <dbReference type="NCBI Taxonomy" id="79923"/>
    <lineage>
        <taxon>Eukaryota</taxon>
        <taxon>Metazoa</taxon>
        <taxon>Spiralia</taxon>
        <taxon>Lophotrochozoa</taxon>
        <taxon>Platyhelminthes</taxon>
        <taxon>Trematoda</taxon>
        <taxon>Digenea</taxon>
        <taxon>Opisthorchiida</taxon>
        <taxon>Opisthorchiata</taxon>
        <taxon>Opisthorchiidae</taxon>
        <taxon>Clonorchis</taxon>
    </lineage>
</organism>
<dbReference type="AlphaFoldDB" id="G7YSS0"/>
<keyword evidence="2" id="KW-1185">Reference proteome</keyword>
<dbReference type="GO" id="GO:0019901">
    <property type="term" value="F:protein kinase binding"/>
    <property type="evidence" value="ECO:0007669"/>
    <property type="project" value="TreeGrafter"/>
</dbReference>
<dbReference type="GO" id="GO:0098609">
    <property type="term" value="P:cell-cell adhesion"/>
    <property type="evidence" value="ECO:0007669"/>
    <property type="project" value="TreeGrafter"/>
</dbReference>
<reference key="2">
    <citation type="submission" date="2011-10" db="EMBL/GenBank/DDBJ databases">
        <title>The genome and transcriptome sequence of Clonorchis sinensis provide insights into the carcinogenic liver fluke.</title>
        <authorList>
            <person name="Wang X."/>
            <person name="Huang Y."/>
            <person name="Chen W."/>
            <person name="Liu H."/>
            <person name="Guo L."/>
            <person name="Chen Y."/>
            <person name="Luo F."/>
            <person name="Zhou W."/>
            <person name="Sun J."/>
            <person name="Mao Q."/>
            <person name="Liang P."/>
            <person name="Zhou C."/>
            <person name="Tian Y."/>
            <person name="Men J."/>
            <person name="Lv X."/>
            <person name="Huang L."/>
            <person name="Zhou J."/>
            <person name="Hu Y."/>
            <person name="Li R."/>
            <person name="Zhang F."/>
            <person name="Lei H."/>
            <person name="Li X."/>
            <person name="Hu X."/>
            <person name="Liang C."/>
            <person name="Xu J."/>
            <person name="Wu Z."/>
            <person name="Yu X."/>
        </authorList>
    </citation>
    <scope>NUCLEOTIDE SEQUENCE</scope>
    <source>
        <strain>Henan</strain>
    </source>
</reference>
<dbReference type="GO" id="GO:0043113">
    <property type="term" value="P:receptor clustering"/>
    <property type="evidence" value="ECO:0007669"/>
    <property type="project" value="TreeGrafter"/>
</dbReference>
<reference evidence="1" key="1">
    <citation type="journal article" date="2011" name="Genome Biol.">
        <title>The draft genome of the carcinogenic human liver fluke Clonorchis sinensis.</title>
        <authorList>
            <person name="Wang X."/>
            <person name="Chen W."/>
            <person name="Huang Y."/>
            <person name="Sun J."/>
            <person name="Men J."/>
            <person name="Liu H."/>
            <person name="Luo F."/>
            <person name="Guo L."/>
            <person name="Lv X."/>
            <person name="Deng C."/>
            <person name="Zhou C."/>
            <person name="Fan Y."/>
            <person name="Li X."/>
            <person name="Huang L."/>
            <person name="Hu Y."/>
            <person name="Liang C."/>
            <person name="Hu X."/>
            <person name="Xu J."/>
            <person name="Yu X."/>
        </authorList>
    </citation>
    <scope>NUCLEOTIDE SEQUENCE [LARGE SCALE GENOMIC DNA]</scope>
    <source>
        <strain evidence="1">Henan</strain>
    </source>
</reference>
<evidence type="ECO:0000313" key="1">
    <source>
        <dbReference type="EMBL" id="GAA56000.1"/>
    </source>
</evidence>
<dbReference type="PANTHER" id="PTHR23119:SF44">
    <property type="entry name" value="PROTEIN LAP4"/>
    <property type="match status" value="1"/>
</dbReference>
<accession>G7YSS0</accession>
<evidence type="ECO:0000313" key="2">
    <source>
        <dbReference type="Proteomes" id="UP000008909"/>
    </source>
</evidence>
<protein>
    <submittedName>
        <fullName evidence="1">Protein lap4</fullName>
    </submittedName>
</protein>
<name>G7YSS0_CLOSI</name>
<dbReference type="PANTHER" id="PTHR23119">
    <property type="entry name" value="DISCS LARGE"/>
    <property type="match status" value="1"/>
</dbReference>
<dbReference type="GO" id="GO:0005912">
    <property type="term" value="C:adherens junction"/>
    <property type="evidence" value="ECO:0007669"/>
    <property type="project" value="TreeGrafter"/>
</dbReference>
<dbReference type="GO" id="GO:0045197">
    <property type="term" value="P:establishment or maintenance of epithelial cell apical/basal polarity"/>
    <property type="evidence" value="ECO:0007669"/>
    <property type="project" value="TreeGrafter"/>
</dbReference>
<dbReference type="GO" id="GO:0016323">
    <property type="term" value="C:basolateral plasma membrane"/>
    <property type="evidence" value="ECO:0007669"/>
    <property type="project" value="TreeGrafter"/>
</dbReference>
<dbReference type="GO" id="GO:0097120">
    <property type="term" value="P:receptor localization to synapse"/>
    <property type="evidence" value="ECO:0007669"/>
    <property type="project" value="TreeGrafter"/>
</dbReference>
<dbReference type="EMBL" id="DF144132">
    <property type="protein sequence ID" value="GAA56000.1"/>
    <property type="molecule type" value="Genomic_DNA"/>
</dbReference>
<dbReference type="Proteomes" id="UP000008909">
    <property type="component" value="Unassembled WGS sequence"/>
</dbReference>
<proteinExistence type="predicted"/>
<gene>
    <name evidence="1" type="ORF">CLF_109593</name>
</gene>
<dbReference type="InterPro" id="IPR050614">
    <property type="entry name" value="Synaptic_Scaffolding_LAP-MAGUK"/>
</dbReference>